<accession>A0ABT0H603</accession>
<sequence length="172" mass="20032">MKTSLFVFSFLIFFSIQKEVVKQELNNLHKVDYLIKKTNRKQMKESFKLVENFPVKPSVIYRAWLDSDEHTAMTGSSAKCSNKLGETFSAWNNYITGKNISLVVNKKIVQNWRTTDFKDTDEDSELIILLEETNNGCELTLIHKNIPAGLTAYKKGWVNQYFIPMKNYFKTK</sequence>
<protein>
    <submittedName>
        <fullName evidence="3">SRPBCC domain-containing protein</fullName>
    </submittedName>
</protein>
<dbReference type="RefSeq" id="WP_248412054.1">
    <property type="nucleotide sequence ID" value="NZ_JALPQF010000003.1"/>
</dbReference>
<keyword evidence="4" id="KW-1185">Reference proteome</keyword>
<name>A0ABT0H603_9FLAO</name>
<dbReference type="SUPFAM" id="SSF55961">
    <property type="entry name" value="Bet v1-like"/>
    <property type="match status" value="1"/>
</dbReference>
<proteinExistence type="inferred from homology"/>
<dbReference type="InterPro" id="IPR013538">
    <property type="entry name" value="ASHA1/2-like_C"/>
</dbReference>
<organism evidence="3 4">
    <name type="scientific">Psychroserpens algicola</name>
    <dbReference type="NCBI Taxonomy" id="1719034"/>
    <lineage>
        <taxon>Bacteria</taxon>
        <taxon>Pseudomonadati</taxon>
        <taxon>Bacteroidota</taxon>
        <taxon>Flavobacteriia</taxon>
        <taxon>Flavobacteriales</taxon>
        <taxon>Flavobacteriaceae</taxon>
        <taxon>Psychroserpens</taxon>
    </lineage>
</organism>
<dbReference type="InterPro" id="IPR023393">
    <property type="entry name" value="START-like_dom_sf"/>
</dbReference>
<comment type="similarity">
    <text evidence="1">Belongs to the AHA1 family.</text>
</comment>
<evidence type="ECO:0000313" key="3">
    <source>
        <dbReference type="EMBL" id="MCK8479803.1"/>
    </source>
</evidence>
<evidence type="ECO:0000256" key="1">
    <source>
        <dbReference type="ARBA" id="ARBA00006817"/>
    </source>
</evidence>
<reference evidence="3" key="1">
    <citation type="submission" date="2022-04" db="EMBL/GenBank/DDBJ databases">
        <authorList>
            <person name="Ren T."/>
        </authorList>
    </citation>
    <scope>NUCLEOTIDE SEQUENCE</scope>
    <source>
        <strain evidence="3">F63249</strain>
    </source>
</reference>
<dbReference type="Pfam" id="PF08327">
    <property type="entry name" value="AHSA1"/>
    <property type="match status" value="1"/>
</dbReference>
<dbReference type="Gene3D" id="3.30.530.20">
    <property type="match status" value="1"/>
</dbReference>
<dbReference type="Proteomes" id="UP001203687">
    <property type="component" value="Unassembled WGS sequence"/>
</dbReference>
<gene>
    <name evidence="3" type="ORF">MUY34_04175</name>
</gene>
<comment type="caution">
    <text evidence="3">The sequence shown here is derived from an EMBL/GenBank/DDBJ whole genome shotgun (WGS) entry which is preliminary data.</text>
</comment>
<dbReference type="EMBL" id="JALPQF010000003">
    <property type="protein sequence ID" value="MCK8479803.1"/>
    <property type="molecule type" value="Genomic_DNA"/>
</dbReference>
<evidence type="ECO:0000313" key="4">
    <source>
        <dbReference type="Proteomes" id="UP001203687"/>
    </source>
</evidence>
<feature type="domain" description="Activator of Hsp90 ATPase homologue 1/2-like C-terminal" evidence="2">
    <location>
        <begin position="55"/>
        <end position="168"/>
    </location>
</feature>
<evidence type="ECO:0000259" key="2">
    <source>
        <dbReference type="Pfam" id="PF08327"/>
    </source>
</evidence>